<dbReference type="EMBL" id="CAKKNE010000004">
    <property type="protein sequence ID" value="CAH0373430.1"/>
    <property type="molecule type" value="Genomic_DNA"/>
</dbReference>
<sequence>MRVVCALLASSHAILLRRRPAAVPARAAAAPDAAPEPLVHQRSNCFDARFERTDSLPRMHIELLPSKIDEADGRAMAEFMSNVLDRNEDFTAFFDLRQMKVGLRSKACFSYGVDFMAQERHASRLDARVKGVCLLVKSPVLRTTARWLVALCDPPAPVHLVRDESAAAEIARLFAAGEGSIDDCSLIDADECLLDDVDVEAVARDSPI</sequence>
<keyword evidence="2" id="KW-1185">Reference proteome</keyword>
<protein>
    <submittedName>
        <fullName evidence="1">Uncharacterized protein</fullName>
    </submittedName>
</protein>
<gene>
    <name evidence="1" type="ORF">PECAL_4P06260</name>
</gene>
<dbReference type="Proteomes" id="UP000789595">
    <property type="component" value="Unassembled WGS sequence"/>
</dbReference>
<evidence type="ECO:0000313" key="1">
    <source>
        <dbReference type="EMBL" id="CAH0373430.1"/>
    </source>
</evidence>
<comment type="caution">
    <text evidence="1">The sequence shown here is derived from an EMBL/GenBank/DDBJ whole genome shotgun (WGS) entry which is preliminary data.</text>
</comment>
<reference evidence="1" key="1">
    <citation type="submission" date="2021-11" db="EMBL/GenBank/DDBJ databases">
        <authorList>
            <consortium name="Genoscope - CEA"/>
            <person name="William W."/>
        </authorList>
    </citation>
    <scope>NUCLEOTIDE SEQUENCE</scope>
</reference>
<proteinExistence type="predicted"/>
<name>A0A8J2SK67_9STRA</name>
<accession>A0A8J2SK67</accession>
<organism evidence="1 2">
    <name type="scientific">Pelagomonas calceolata</name>
    <dbReference type="NCBI Taxonomy" id="35677"/>
    <lineage>
        <taxon>Eukaryota</taxon>
        <taxon>Sar</taxon>
        <taxon>Stramenopiles</taxon>
        <taxon>Ochrophyta</taxon>
        <taxon>Pelagophyceae</taxon>
        <taxon>Pelagomonadales</taxon>
        <taxon>Pelagomonadaceae</taxon>
        <taxon>Pelagomonas</taxon>
    </lineage>
</organism>
<evidence type="ECO:0000313" key="2">
    <source>
        <dbReference type="Proteomes" id="UP000789595"/>
    </source>
</evidence>
<dbReference type="AlphaFoldDB" id="A0A8J2SK67"/>